<dbReference type="InterPro" id="IPR003744">
    <property type="entry name" value="YhhQ"/>
</dbReference>
<comment type="subcellular location">
    <subcellularLocation>
        <location evidence="1">Cell membrane</location>
        <topology evidence="1">Multi-pass membrane protein</topology>
    </subcellularLocation>
</comment>
<dbReference type="GO" id="GO:0005886">
    <property type="term" value="C:plasma membrane"/>
    <property type="evidence" value="ECO:0007669"/>
    <property type="project" value="UniProtKB-SubCell"/>
</dbReference>
<keyword evidence="1" id="KW-0472">Membrane</keyword>
<accession>S7TE89</accession>
<dbReference type="HAMAP" id="MF_02088">
    <property type="entry name" value="Q_prec_transport"/>
    <property type="match status" value="1"/>
</dbReference>
<dbReference type="OrthoDB" id="7065604at2"/>
<keyword evidence="1" id="KW-0812">Transmembrane</keyword>
<comment type="caution">
    <text evidence="2">The sequence shown here is derived from an EMBL/GenBank/DDBJ whole genome shotgun (WGS) entry which is preliminary data.</text>
</comment>
<gene>
    <name evidence="2" type="ORF">dsat_2258</name>
</gene>
<comment type="similarity">
    <text evidence="1">Belongs to the vitamin uptake transporter (VUT/ECF) (TC 2.A.88) family. Q precursor transporter subfamily.</text>
</comment>
<keyword evidence="1" id="KW-0813">Transport</keyword>
<feature type="transmembrane region" description="Helical" evidence="1">
    <location>
        <begin position="85"/>
        <end position="106"/>
    </location>
</feature>
<dbReference type="GO" id="GO:0022857">
    <property type="term" value="F:transmembrane transporter activity"/>
    <property type="evidence" value="ECO:0007669"/>
    <property type="project" value="UniProtKB-UniRule"/>
</dbReference>
<dbReference type="RefSeq" id="WP_020886144.1">
    <property type="nucleotide sequence ID" value="NZ_ATHI01000005.1"/>
</dbReference>
<evidence type="ECO:0000256" key="1">
    <source>
        <dbReference type="HAMAP-Rule" id="MF_02088"/>
    </source>
</evidence>
<feature type="transmembrane region" description="Helical" evidence="1">
    <location>
        <begin position="191"/>
        <end position="209"/>
    </location>
</feature>
<feature type="transmembrane region" description="Helical" evidence="1">
    <location>
        <begin position="52"/>
        <end position="73"/>
    </location>
</feature>
<evidence type="ECO:0000313" key="2">
    <source>
        <dbReference type="EMBL" id="EPR34895.1"/>
    </source>
</evidence>
<dbReference type="EMBL" id="ATHI01000005">
    <property type="protein sequence ID" value="EPR34895.1"/>
    <property type="molecule type" value="Genomic_DNA"/>
</dbReference>
<keyword evidence="1" id="KW-1003">Cell membrane</keyword>
<name>S7TE89_9BACT</name>
<dbReference type="Proteomes" id="UP000014975">
    <property type="component" value="Unassembled WGS sequence"/>
</dbReference>
<evidence type="ECO:0000313" key="3">
    <source>
        <dbReference type="Proteomes" id="UP000014975"/>
    </source>
</evidence>
<sequence length="225" mass="25502">MSNELLWLGFAVLDLSMVLVIFRYFGRVGLFAMIAFNLIICNLQVLKTVEMFGLTMTLGNIVYGSVFLATDLLSEHYGKEEARRGVLIGFVFLVLGTLYMQIALLFTPAPDDWAQPHLAAIFDFLPRVALGSLLAYGVSQLHDVWAFHYWKKKTGGRHLWLRNNASTVVSQLLDSTIFCFVAFAGVFPWEVFWQILVTTYLVKLVVAAFDTPFMYLSRRIRPADA</sequence>
<feature type="transmembrane region" description="Helical" evidence="1">
    <location>
        <begin position="29"/>
        <end position="46"/>
    </location>
</feature>
<feature type="transmembrane region" description="Helical" evidence="1">
    <location>
        <begin position="159"/>
        <end position="185"/>
    </location>
</feature>
<dbReference type="STRING" id="1121439.dsat_2258"/>
<comment type="function">
    <text evidence="1">Involved in the import of queuosine (Q) precursors, required for Q precursor salvage.</text>
</comment>
<feature type="transmembrane region" description="Helical" evidence="1">
    <location>
        <begin position="6"/>
        <end position="22"/>
    </location>
</feature>
<protein>
    <recommendedName>
        <fullName evidence="1">Probable queuosine precursor transporter</fullName>
        <shortName evidence="1">Q precursor transporter</shortName>
    </recommendedName>
</protein>
<dbReference type="PATRIC" id="fig|1121439.3.peg.646"/>
<dbReference type="Pfam" id="PF02592">
    <property type="entry name" value="Vut_1"/>
    <property type="match status" value="1"/>
</dbReference>
<reference evidence="2 3" key="1">
    <citation type="journal article" date="2013" name="Genome Announc.">
        <title>Draft genome sequences for three mercury-methylating, sulfate-reducing bacteria.</title>
        <authorList>
            <person name="Brown S.D."/>
            <person name="Hurt R.A.Jr."/>
            <person name="Gilmour C.C."/>
            <person name="Elias D.A."/>
        </authorList>
    </citation>
    <scope>NUCLEOTIDE SEQUENCE [LARGE SCALE GENOMIC DNA]</scope>
    <source>
        <strain evidence="2 3">DSM 16529</strain>
    </source>
</reference>
<dbReference type="PANTHER" id="PTHR34300:SF2">
    <property type="entry name" value="QUEUOSINE PRECURSOR TRANSPORTER-RELATED"/>
    <property type="match status" value="1"/>
</dbReference>
<dbReference type="eggNOG" id="COG1738">
    <property type="taxonomic scope" value="Bacteria"/>
</dbReference>
<organism evidence="2 3">
    <name type="scientific">Alkalidesulfovibrio alkalitolerans DSM 16529</name>
    <dbReference type="NCBI Taxonomy" id="1121439"/>
    <lineage>
        <taxon>Bacteria</taxon>
        <taxon>Pseudomonadati</taxon>
        <taxon>Thermodesulfobacteriota</taxon>
        <taxon>Desulfovibrionia</taxon>
        <taxon>Desulfovibrionales</taxon>
        <taxon>Desulfovibrionaceae</taxon>
        <taxon>Alkalidesulfovibrio</taxon>
    </lineage>
</organism>
<proteinExistence type="inferred from homology"/>
<keyword evidence="1" id="KW-1133">Transmembrane helix</keyword>
<keyword evidence="3" id="KW-1185">Reference proteome</keyword>
<dbReference type="AlphaFoldDB" id="S7TE89"/>
<dbReference type="PANTHER" id="PTHR34300">
    <property type="entry name" value="QUEUOSINE PRECURSOR TRANSPORTER-RELATED"/>
    <property type="match status" value="1"/>
</dbReference>
<dbReference type="NCBIfam" id="TIGR00697">
    <property type="entry name" value="queuosine precursor transporter"/>
    <property type="match status" value="1"/>
</dbReference>